<keyword evidence="2" id="KW-1185">Reference proteome</keyword>
<dbReference type="EMBL" id="JBBKAI010000002">
    <property type="protein sequence ID" value="MEJ8658728.1"/>
    <property type="molecule type" value="Genomic_DNA"/>
</dbReference>
<evidence type="ECO:0000313" key="1">
    <source>
        <dbReference type="EMBL" id="MEJ8658728.1"/>
    </source>
</evidence>
<comment type="caution">
    <text evidence="1">The sequence shown here is derived from an EMBL/GenBank/DDBJ whole genome shotgun (WGS) entry which is preliminary data.</text>
</comment>
<reference evidence="1" key="1">
    <citation type="submission" date="2024-03" db="EMBL/GenBank/DDBJ databases">
        <title>Novel Streptomyces species of biotechnological and ecological value are a feature of Machair soil.</title>
        <authorList>
            <person name="Prole J.R."/>
            <person name="Goodfellow M."/>
            <person name="Allenby N."/>
            <person name="Ward A.C."/>
        </authorList>
    </citation>
    <scope>NUCLEOTIDE SEQUENCE</scope>
    <source>
        <strain evidence="1">MS1.AVA.4</strain>
    </source>
</reference>
<evidence type="ECO:0000313" key="2">
    <source>
        <dbReference type="Proteomes" id="UP001375539"/>
    </source>
</evidence>
<protein>
    <submittedName>
        <fullName evidence="1">Uncharacterized protein</fullName>
    </submittedName>
</protein>
<gene>
    <name evidence="1" type="ORF">WKI58_19775</name>
</gene>
<proteinExistence type="predicted"/>
<name>A0ACC6QKI0_9ACTN</name>
<sequence>MHSATTPFTLHPWKQGNRHERRSGWQGTSVEFGDITVTCPLPRNQPGIVISEVSGGSIPTASFESRGIHTDAAVLPTLNRATLRLGDALVHMTRNRWALTHRGRALHLKYGGDKYRLWAVNRRAYVLSRAADDEDSGVTVTVKGSGRGKKRQMAVNVAGRAVAADIVLATLFAGIDRSTLTRRGTVRAAVSRTVGIYAESQY</sequence>
<dbReference type="Proteomes" id="UP001375539">
    <property type="component" value="Unassembled WGS sequence"/>
</dbReference>
<accession>A0ACC6QKI0</accession>
<organism evidence="1 2">
    <name type="scientific">Streptomyces pratisoli</name>
    <dbReference type="NCBI Taxonomy" id="3139917"/>
    <lineage>
        <taxon>Bacteria</taxon>
        <taxon>Bacillati</taxon>
        <taxon>Actinomycetota</taxon>
        <taxon>Actinomycetes</taxon>
        <taxon>Kitasatosporales</taxon>
        <taxon>Streptomycetaceae</taxon>
        <taxon>Streptomyces</taxon>
    </lineage>
</organism>